<evidence type="ECO:0000313" key="3">
    <source>
        <dbReference type="Proteomes" id="UP000553632"/>
    </source>
</evidence>
<dbReference type="PROSITE" id="PS51257">
    <property type="entry name" value="PROKAR_LIPOPROTEIN"/>
    <property type="match status" value="1"/>
</dbReference>
<protein>
    <submittedName>
        <fullName evidence="2">Uncharacterized protein</fullName>
    </submittedName>
</protein>
<evidence type="ECO:0000256" key="1">
    <source>
        <dbReference type="SAM" id="SignalP"/>
    </source>
</evidence>
<feature type="chain" id="PRO_5029516869" evidence="1">
    <location>
        <begin position="17"/>
        <end position="222"/>
    </location>
</feature>
<comment type="caution">
    <text evidence="2">The sequence shown here is derived from an EMBL/GenBank/DDBJ whole genome shotgun (WGS) entry which is preliminary data.</text>
</comment>
<keyword evidence="3" id="KW-1185">Reference proteome</keyword>
<keyword evidence="1" id="KW-0732">Signal</keyword>
<gene>
    <name evidence="2" type="ORF">FOZ63_024897</name>
</gene>
<organism evidence="2 3">
    <name type="scientific">Perkinsus olseni</name>
    <name type="common">Perkinsus atlanticus</name>
    <dbReference type="NCBI Taxonomy" id="32597"/>
    <lineage>
        <taxon>Eukaryota</taxon>
        <taxon>Sar</taxon>
        <taxon>Alveolata</taxon>
        <taxon>Perkinsozoa</taxon>
        <taxon>Perkinsea</taxon>
        <taxon>Perkinsida</taxon>
        <taxon>Perkinsidae</taxon>
        <taxon>Perkinsus</taxon>
    </lineage>
</organism>
<proteinExistence type="predicted"/>
<sequence>MKVIHLAVAMMALVACGTIDGGLVEDVPLRVLAGPSHFSYPPNCSETAKPKDQVYCVTGELDLGLKWLINIDMFLFDVFDPIKTVLFGINATINKGIPEALEVRTAGCATPVLSDAIKVLNIEQGVTVCTSQGGPGKCYEAYAWAKPHFDMGINGTYTITGGDPDVIQFSLSFIDTIRSVNGSVLTWQIFNGGSWDMYTKRAGHNYHNWTIVNKTIQLQPPK</sequence>
<evidence type="ECO:0000313" key="2">
    <source>
        <dbReference type="EMBL" id="KAF4722530.1"/>
    </source>
</evidence>
<dbReference type="EMBL" id="JABANO010024049">
    <property type="protein sequence ID" value="KAF4722530.1"/>
    <property type="molecule type" value="Genomic_DNA"/>
</dbReference>
<dbReference type="AlphaFoldDB" id="A0A7J6RS06"/>
<accession>A0A7J6RS06</accession>
<dbReference type="Proteomes" id="UP000553632">
    <property type="component" value="Unassembled WGS sequence"/>
</dbReference>
<reference evidence="2 3" key="1">
    <citation type="submission" date="2020-04" db="EMBL/GenBank/DDBJ databases">
        <title>Perkinsus olseni comparative genomics.</title>
        <authorList>
            <person name="Bogema D.R."/>
        </authorList>
    </citation>
    <scope>NUCLEOTIDE SEQUENCE [LARGE SCALE GENOMIC DNA]</scope>
    <source>
        <strain evidence="2 3">ATCC PRA-207</strain>
    </source>
</reference>
<feature type="signal peptide" evidence="1">
    <location>
        <begin position="1"/>
        <end position="16"/>
    </location>
</feature>
<name>A0A7J6RS06_PEROL</name>